<protein>
    <submittedName>
        <fullName evidence="8">Late blight resistance protein-like protein R1B-23-like</fullName>
    </submittedName>
</protein>
<reference evidence="8" key="1">
    <citation type="submission" date="2019-09" db="EMBL/GenBank/DDBJ databases">
        <title>Draft genome information of white flower Hibiscus syriacus.</title>
        <authorList>
            <person name="Kim Y.-M."/>
        </authorList>
    </citation>
    <scope>NUCLEOTIDE SEQUENCE [LARGE SCALE GENOMIC DNA]</scope>
    <source>
        <strain evidence="8">YM2019G1</strain>
    </source>
</reference>
<evidence type="ECO:0000313" key="8">
    <source>
        <dbReference type="EMBL" id="KAE8700102.1"/>
    </source>
</evidence>
<name>A0A6A3AAT5_HIBSY</name>
<keyword evidence="4" id="KW-0479">Metal-binding</keyword>
<comment type="similarity">
    <text evidence="2">Belongs to the cytochrome P450 family.</text>
</comment>
<sequence>MNFVLTCDPANIHHVMISNFRNFPKGSDYKEIFDILGDGIFNADMDLWKYQRKLAQGFIRHPLLNRLLSTATRTKVENGLIPVLEHVAKFGLVVDLEDVFQRFTFDFTCILVTGNNPECLSIDFPEVRFSKALDEAEEALFYRHVRPRSFIKLQKWLNMGQENKYRIAWQVLDDVIAKYISQKRKQLELENQIEGVDLLASYITEEKSTGLKCDDKFLRDILNMIAGRDTTSSALTWFIWLVSKHPEVENNIIQSFNRKYQQKKPEKGDYSTPKRQYGVKMHWNSSPKDGLQREEGLTRAIIQVLIFQCRAKDLPRKEVAFVMMKTVASAMI</sequence>
<gene>
    <name evidence="8" type="ORF">F3Y22_tig00110562pilonHSYRG00089</name>
</gene>
<keyword evidence="5" id="KW-0560">Oxidoreductase</keyword>
<keyword evidence="6" id="KW-0408">Iron</keyword>
<evidence type="ECO:0000256" key="4">
    <source>
        <dbReference type="ARBA" id="ARBA00022723"/>
    </source>
</evidence>
<evidence type="ECO:0000256" key="6">
    <source>
        <dbReference type="ARBA" id="ARBA00023004"/>
    </source>
</evidence>
<dbReference type="SUPFAM" id="SSF48264">
    <property type="entry name" value="Cytochrome P450"/>
    <property type="match status" value="1"/>
</dbReference>
<dbReference type="GO" id="GO:0004497">
    <property type="term" value="F:monooxygenase activity"/>
    <property type="evidence" value="ECO:0007669"/>
    <property type="project" value="UniProtKB-KW"/>
</dbReference>
<dbReference type="InterPro" id="IPR001128">
    <property type="entry name" value="Cyt_P450"/>
</dbReference>
<dbReference type="GO" id="GO:0020037">
    <property type="term" value="F:heme binding"/>
    <property type="evidence" value="ECO:0007669"/>
    <property type="project" value="InterPro"/>
</dbReference>
<dbReference type="Pfam" id="PF00067">
    <property type="entry name" value="p450"/>
    <property type="match status" value="1"/>
</dbReference>
<accession>A0A6A3AAT5</accession>
<keyword evidence="3" id="KW-0349">Heme</keyword>
<dbReference type="PANTHER" id="PTHR24296">
    <property type="entry name" value="CYTOCHROME P450"/>
    <property type="match status" value="1"/>
</dbReference>
<dbReference type="GO" id="GO:0016705">
    <property type="term" value="F:oxidoreductase activity, acting on paired donors, with incorporation or reduction of molecular oxygen"/>
    <property type="evidence" value="ECO:0007669"/>
    <property type="project" value="InterPro"/>
</dbReference>
<evidence type="ECO:0000256" key="2">
    <source>
        <dbReference type="ARBA" id="ARBA00010617"/>
    </source>
</evidence>
<dbReference type="EMBL" id="VEPZ02001032">
    <property type="protein sequence ID" value="KAE8700102.1"/>
    <property type="molecule type" value="Genomic_DNA"/>
</dbReference>
<evidence type="ECO:0000256" key="5">
    <source>
        <dbReference type="ARBA" id="ARBA00023002"/>
    </source>
</evidence>
<evidence type="ECO:0000256" key="7">
    <source>
        <dbReference type="ARBA" id="ARBA00023033"/>
    </source>
</evidence>
<keyword evidence="7" id="KW-0503">Monooxygenase</keyword>
<organism evidence="8 9">
    <name type="scientific">Hibiscus syriacus</name>
    <name type="common">Rose of Sharon</name>
    <dbReference type="NCBI Taxonomy" id="106335"/>
    <lineage>
        <taxon>Eukaryota</taxon>
        <taxon>Viridiplantae</taxon>
        <taxon>Streptophyta</taxon>
        <taxon>Embryophyta</taxon>
        <taxon>Tracheophyta</taxon>
        <taxon>Spermatophyta</taxon>
        <taxon>Magnoliopsida</taxon>
        <taxon>eudicotyledons</taxon>
        <taxon>Gunneridae</taxon>
        <taxon>Pentapetalae</taxon>
        <taxon>rosids</taxon>
        <taxon>malvids</taxon>
        <taxon>Malvales</taxon>
        <taxon>Malvaceae</taxon>
        <taxon>Malvoideae</taxon>
        <taxon>Hibiscus</taxon>
    </lineage>
</organism>
<proteinExistence type="inferred from homology"/>
<evidence type="ECO:0000256" key="1">
    <source>
        <dbReference type="ARBA" id="ARBA00001971"/>
    </source>
</evidence>
<comment type="caution">
    <text evidence="8">The sequence shown here is derived from an EMBL/GenBank/DDBJ whole genome shotgun (WGS) entry which is preliminary data.</text>
</comment>
<evidence type="ECO:0000313" key="9">
    <source>
        <dbReference type="Proteomes" id="UP000436088"/>
    </source>
</evidence>
<dbReference type="GO" id="GO:0005506">
    <property type="term" value="F:iron ion binding"/>
    <property type="evidence" value="ECO:0007669"/>
    <property type="project" value="InterPro"/>
</dbReference>
<dbReference type="Proteomes" id="UP000436088">
    <property type="component" value="Unassembled WGS sequence"/>
</dbReference>
<comment type="cofactor">
    <cofactor evidence="1">
        <name>heme</name>
        <dbReference type="ChEBI" id="CHEBI:30413"/>
    </cofactor>
</comment>
<dbReference type="InterPro" id="IPR036396">
    <property type="entry name" value="Cyt_P450_sf"/>
</dbReference>
<evidence type="ECO:0000256" key="3">
    <source>
        <dbReference type="ARBA" id="ARBA00022617"/>
    </source>
</evidence>
<dbReference type="Gene3D" id="1.10.630.10">
    <property type="entry name" value="Cytochrome P450"/>
    <property type="match status" value="1"/>
</dbReference>
<dbReference type="AlphaFoldDB" id="A0A6A3AAT5"/>
<keyword evidence="9" id="KW-1185">Reference proteome</keyword>